<feature type="compositionally biased region" description="Low complexity" evidence="1">
    <location>
        <begin position="164"/>
        <end position="176"/>
    </location>
</feature>
<organism evidence="2 3">
    <name type="scientific">Byssothecium circinans</name>
    <dbReference type="NCBI Taxonomy" id="147558"/>
    <lineage>
        <taxon>Eukaryota</taxon>
        <taxon>Fungi</taxon>
        <taxon>Dikarya</taxon>
        <taxon>Ascomycota</taxon>
        <taxon>Pezizomycotina</taxon>
        <taxon>Dothideomycetes</taxon>
        <taxon>Pleosporomycetidae</taxon>
        <taxon>Pleosporales</taxon>
        <taxon>Massarineae</taxon>
        <taxon>Massarinaceae</taxon>
        <taxon>Byssothecium</taxon>
    </lineage>
</organism>
<sequence>MEPTAPRKRPKYHHVQGSNTSSRLRSHNFETERSNTQQINTKTQGMIEDPTESFIRSAKKERQDRIKERKNMVATASNSVNRVLPETMQDQASSSDSGFSVPLAKALSTQVIKMLNTSYTAEPLPNSDRYIELMAESLKTLLDSHGDSRARLTKSHQDRHGENSAGLSNGDDGSSSSREDEVSDHRDEGHGGRLNGGIGQGGSKSHGSHLDDSTGYGGSNDHGGDLDDSAGLRDDNLLRHGGHLDDSTGLRDDNLLHHGGGHGRPPSETGLNGPAPLDYDPIEHVFYLPEGGTVSCNDLPRRTYEAISTAFSNAFAVDLKDHWAPGEERRHGRFVNYMSVKKRAQTIKKGRCLNSDTYFAGYPVSMPTEHACANCQRASRPCARLSGTANDAQLCFFPVEEELRGGLSFEDVDFWITEG</sequence>
<feature type="compositionally biased region" description="Gly residues" evidence="1">
    <location>
        <begin position="192"/>
        <end position="204"/>
    </location>
</feature>
<name>A0A6A5TSB5_9PLEO</name>
<feature type="compositionally biased region" description="Basic and acidic residues" evidence="1">
    <location>
        <begin position="177"/>
        <end position="191"/>
    </location>
</feature>
<proteinExistence type="predicted"/>
<keyword evidence="3" id="KW-1185">Reference proteome</keyword>
<feature type="compositionally biased region" description="Basic and acidic residues" evidence="1">
    <location>
        <begin position="147"/>
        <end position="162"/>
    </location>
</feature>
<feature type="compositionally biased region" description="Basic residues" evidence="1">
    <location>
        <begin position="1"/>
        <end position="14"/>
    </location>
</feature>
<protein>
    <submittedName>
        <fullName evidence="2">Uncharacterized protein</fullName>
    </submittedName>
</protein>
<feature type="compositionally biased region" description="Basic and acidic residues" evidence="1">
    <location>
        <begin position="243"/>
        <end position="256"/>
    </location>
</feature>
<dbReference type="EMBL" id="ML976994">
    <property type="protein sequence ID" value="KAF1955565.1"/>
    <property type="molecule type" value="Genomic_DNA"/>
</dbReference>
<dbReference type="AlphaFoldDB" id="A0A6A5TSB5"/>
<feature type="region of interest" description="Disordered" evidence="1">
    <location>
        <begin position="147"/>
        <end position="228"/>
    </location>
</feature>
<accession>A0A6A5TSB5</accession>
<feature type="compositionally biased region" description="Polar residues" evidence="1">
    <location>
        <begin position="34"/>
        <end position="44"/>
    </location>
</feature>
<dbReference type="Proteomes" id="UP000800035">
    <property type="component" value="Unassembled WGS sequence"/>
</dbReference>
<reference evidence="2" key="1">
    <citation type="journal article" date="2020" name="Stud. Mycol.">
        <title>101 Dothideomycetes genomes: a test case for predicting lifestyles and emergence of pathogens.</title>
        <authorList>
            <person name="Haridas S."/>
            <person name="Albert R."/>
            <person name="Binder M."/>
            <person name="Bloem J."/>
            <person name="Labutti K."/>
            <person name="Salamov A."/>
            <person name="Andreopoulos B."/>
            <person name="Baker S."/>
            <person name="Barry K."/>
            <person name="Bills G."/>
            <person name="Bluhm B."/>
            <person name="Cannon C."/>
            <person name="Castanera R."/>
            <person name="Culley D."/>
            <person name="Daum C."/>
            <person name="Ezra D."/>
            <person name="Gonzalez J."/>
            <person name="Henrissat B."/>
            <person name="Kuo A."/>
            <person name="Liang C."/>
            <person name="Lipzen A."/>
            <person name="Lutzoni F."/>
            <person name="Magnuson J."/>
            <person name="Mondo S."/>
            <person name="Nolan M."/>
            <person name="Ohm R."/>
            <person name="Pangilinan J."/>
            <person name="Park H.-J."/>
            <person name="Ramirez L."/>
            <person name="Alfaro M."/>
            <person name="Sun H."/>
            <person name="Tritt A."/>
            <person name="Yoshinaga Y."/>
            <person name="Zwiers L.-H."/>
            <person name="Turgeon B."/>
            <person name="Goodwin S."/>
            <person name="Spatafora J."/>
            <person name="Crous P."/>
            <person name="Grigoriev I."/>
        </authorList>
    </citation>
    <scope>NUCLEOTIDE SEQUENCE</scope>
    <source>
        <strain evidence="2">CBS 675.92</strain>
    </source>
</reference>
<feature type="region of interest" description="Disordered" evidence="1">
    <location>
        <begin position="1"/>
        <end position="49"/>
    </location>
</feature>
<gene>
    <name evidence="2" type="ORF">CC80DRAFT_564291</name>
</gene>
<evidence type="ECO:0000256" key="1">
    <source>
        <dbReference type="SAM" id="MobiDB-lite"/>
    </source>
</evidence>
<feature type="region of interest" description="Disordered" evidence="1">
    <location>
        <begin position="243"/>
        <end position="276"/>
    </location>
</feature>
<evidence type="ECO:0000313" key="3">
    <source>
        <dbReference type="Proteomes" id="UP000800035"/>
    </source>
</evidence>
<evidence type="ECO:0000313" key="2">
    <source>
        <dbReference type="EMBL" id="KAF1955565.1"/>
    </source>
</evidence>